<dbReference type="Proteomes" id="UP000295662">
    <property type="component" value="Unassembled WGS sequence"/>
</dbReference>
<keyword evidence="2 7" id="KW-0349">Heme</keyword>
<dbReference type="EMBL" id="SOCA01000002">
    <property type="protein sequence ID" value="TDU73325.1"/>
    <property type="molecule type" value="Genomic_DNA"/>
</dbReference>
<dbReference type="SUPFAM" id="SSF46626">
    <property type="entry name" value="Cytochrome c"/>
    <property type="match status" value="2"/>
</dbReference>
<dbReference type="OrthoDB" id="9772811at2"/>
<evidence type="ECO:0000313" key="11">
    <source>
        <dbReference type="Proteomes" id="UP000295662"/>
    </source>
</evidence>
<evidence type="ECO:0000256" key="3">
    <source>
        <dbReference type="ARBA" id="ARBA00022723"/>
    </source>
</evidence>
<gene>
    <name evidence="10" type="ORF">EI77_01795</name>
</gene>
<feature type="chain" id="PRO_5020990713" evidence="8">
    <location>
        <begin position="27"/>
        <end position="589"/>
    </location>
</feature>
<feature type="domain" description="Cytochrome c" evidence="9">
    <location>
        <begin position="437"/>
        <end position="572"/>
    </location>
</feature>
<name>A0A4R7S769_9BACT</name>
<evidence type="ECO:0000256" key="7">
    <source>
        <dbReference type="PROSITE-ProRule" id="PRU00433"/>
    </source>
</evidence>
<dbReference type="GO" id="GO:0030313">
    <property type="term" value="C:cell envelope"/>
    <property type="evidence" value="ECO:0007669"/>
    <property type="project" value="UniProtKB-SubCell"/>
</dbReference>
<feature type="signal peptide" evidence="8">
    <location>
        <begin position="1"/>
        <end position="26"/>
    </location>
</feature>
<keyword evidence="4 8" id="KW-0732">Signal</keyword>
<evidence type="ECO:0000256" key="8">
    <source>
        <dbReference type="SAM" id="SignalP"/>
    </source>
</evidence>
<evidence type="ECO:0000256" key="2">
    <source>
        <dbReference type="ARBA" id="ARBA00022617"/>
    </source>
</evidence>
<keyword evidence="11" id="KW-1185">Reference proteome</keyword>
<dbReference type="Pfam" id="PF20243">
    <property type="entry name" value="MbnP"/>
    <property type="match status" value="1"/>
</dbReference>
<keyword evidence="5" id="KW-0560">Oxidoreductase</keyword>
<dbReference type="GO" id="GO:0009055">
    <property type="term" value="F:electron transfer activity"/>
    <property type="evidence" value="ECO:0007669"/>
    <property type="project" value="InterPro"/>
</dbReference>
<dbReference type="InterPro" id="IPR036909">
    <property type="entry name" value="Cyt_c-like_dom_sf"/>
</dbReference>
<dbReference type="InterPro" id="IPR046863">
    <property type="entry name" value="MbnP-like_dom"/>
</dbReference>
<evidence type="ECO:0000256" key="1">
    <source>
        <dbReference type="ARBA" id="ARBA00004196"/>
    </source>
</evidence>
<protein>
    <submittedName>
        <fullName evidence="10">Cytochrome c peroxidase</fullName>
    </submittedName>
</protein>
<dbReference type="InterPro" id="IPR004852">
    <property type="entry name" value="Di-haem_cyt_c_peroxidsae"/>
</dbReference>
<dbReference type="Gene3D" id="1.10.760.10">
    <property type="entry name" value="Cytochrome c-like domain"/>
    <property type="match status" value="2"/>
</dbReference>
<evidence type="ECO:0000256" key="5">
    <source>
        <dbReference type="ARBA" id="ARBA00023002"/>
    </source>
</evidence>
<keyword evidence="3 7" id="KW-0479">Metal-binding</keyword>
<accession>A0A4R7S769</accession>
<dbReference type="PROSITE" id="PS51007">
    <property type="entry name" value="CYTC"/>
    <property type="match status" value="2"/>
</dbReference>
<evidence type="ECO:0000259" key="9">
    <source>
        <dbReference type="PROSITE" id="PS51007"/>
    </source>
</evidence>
<dbReference type="InterPro" id="IPR009056">
    <property type="entry name" value="Cyt_c-like_dom"/>
</dbReference>
<dbReference type="Pfam" id="PF03150">
    <property type="entry name" value="CCP_MauG"/>
    <property type="match status" value="1"/>
</dbReference>
<comment type="subcellular location">
    <subcellularLocation>
        <location evidence="1">Cell envelope</location>
    </subcellularLocation>
</comment>
<dbReference type="GO" id="GO:0004130">
    <property type="term" value="F:cytochrome-c peroxidase activity"/>
    <property type="evidence" value="ECO:0007669"/>
    <property type="project" value="TreeGrafter"/>
</dbReference>
<sequence>MISCSITRLWLCLTGLAVFFLSNAQAQVLDLEILPSWNQDTLETTSPRSQATQGTPIVERLDFLLSSLALERIDGTWIESENWSAFFSLEKGRLKTRADGIPTEEFKAIRFDVGIPAAQDRADPNLLPADHPLHPNVCGLHWGWQGGYVFMALEGRWMRPDGELGGFAFHLARTPNYVRVEIPVNFQGGGPLTLKLVLDAAHLLEGIDFTRDGTSTHSRDGDLIVPLLKRNIARAFSLHSVKYDLYQSAVKNSEAKSQELPAGTHPYPIAITSRFPRVQFPADNPLTQEGVALGEKLFNDPRLSINNSQSCASCHSRDAAFSDPRQYSIGAIGQVGKRHAMPLFNLAWDQSFFWDGRASTLREQVLMPIQDQHEMNETLERVVEKISDTSASFNNAFGTPEITSERIAKSLEQYLLTLVSQESRFDRAARKVAQMTEEEKRGLQLFVTEFDPARGLRGADCFHCHGGTLFTDHQFKNNGLELTPADLGRMIVTGNPADKGKFKTPSLRNIAVTAPYMHDGRFTTLEEVVEHYSSGVKRSDTLDPNLAKHPDAGLQLTTEEKSALVAFLKTLTDEAFIADPAKTKLAQRP</sequence>
<dbReference type="GO" id="GO:0046872">
    <property type="term" value="F:metal ion binding"/>
    <property type="evidence" value="ECO:0007669"/>
    <property type="project" value="UniProtKB-KW"/>
</dbReference>
<feature type="domain" description="Cytochrome c" evidence="9">
    <location>
        <begin position="289"/>
        <end position="419"/>
    </location>
</feature>
<comment type="caution">
    <text evidence="10">The sequence shown here is derived from an EMBL/GenBank/DDBJ whole genome shotgun (WGS) entry which is preliminary data.</text>
</comment>
<reference evidence="10 11" key="1">
    <citation type="submission" date="2019-03" db="EMBL/GenBank/DDBJ databases">
        <title>Genomic Encyclopedia of Archaeal and Bacterial Type Strains, Phase II (KMG-II): from individual species to whole genera.</title>
        <authorList>
            <person name="Goeker M."/>
        </authorList>
    </citation>
    <scope>NUCLEOTIDE SEQUENCE [LARGE SCALE GENOMIC DNA]</scope>
    <source>
        <strain evidence="10 11">ATCC 25309</strain>
    </source>
</reference>
<organism evidence="10 11">
    <name type="scientific">Prosthecobacter fusiformis</name>
    <dbReference type="NCBI Taxonomy" id="48464"/>
    <lineage>
        <taxon>Bacteria</taxon>
        <taxon>Pseudomonadati</taxon>
        <taxon>Verrucomicrobiota</taxon>
        <taxon>Verrucomicrobiia</taxon>
        <taxon>Verrucomicrobiales</taxon>
        <taxon>Verrucomicrobiaceae</taxon>
        <taxon>Prosthecobacter</taxon>
    </lineage>
</organism>
<dbReference type="GO" id="GO:0020037">
    <property type="term" value="F:heme binding"/>
    <property type="evidence" value="ECO:0007669"/>
    <property type="project" value="InterPro"/>
</dbReference>
<evidence type="ECO:0000256" key="4">
    <source>
        <dbReference type="ARBA" id="ARBA00022729"/>
    </source>
</evidence>
<dbReference type="InterPro" id="IPR051395">
    <property type="entry name" value="Cytochrome_c_Peroxidase/MauG"/>
</dbReference>
<evidence type="ECO:0000256" key="6">
    <source>
        <dbReference type="ARBA" id="ARBA00023004"/>
    </source>
</evidence>
<proteinExistence type="predicted"/>
<keyword evidence="6 7" id="KW-0408">Iron</keyword>
<dbReference type="PANTHER" id="PTHR30600:SF10">
    <property type="entry name" value="BLL6722 PROTEIN"/>
    <property type="match status" value="1"/>
</dbReference>
<keyword evidence="10" id="KW-0575">Peroxidase</keyword>
<evidence type="ECO:0000313" key="10">
    <source>
        <dbReference type="EMBL" id="TDU73325.1"/>
    </source>
</evidence>
<dbReference type="PANTHER" id="PTHR30600">
    <property type="entry name" value="CYTOCHROME C PEROXIDASE-RELATED"/>
    <property type="match status" value="1"/>
</dbReference>
<dbReference type="AlphaFoldDB" id="A0A4R7S769"/>